<gene>
    <name evidence="1" type="ORF">TVAG_298180</name>
</gene>
<dbReference type="RefSeq" id="XP_001316423.1">
    <property type="nucleotide sequence ID" value="XM_001316388.1"/>
</dbReference>
<dbReference type="InParanoid" id="A2ET11"/>
<evidence type="ECO:0000313" key="2">
    <source>
        <dbReference type="Proteomes" id="UP000001542"/>
    </source>
</evidence>
<evidence type="ECO:0000313" key="1">
    <source>
        <dbReference type="EMBL" id="EAY04200.1"/>
    </source>
</evidence>
<proteinExistence type="predicted"/>
<accession>A2ET11</accession>
<dbReference type="KEGG" id="tva:4762051"/>
<reference evidence="1" key="1">
    <citation type="submission" date="2006-10" db="EMBL/GenBank/DDBJ databases">
        <authorList>
            <person name="Amadeo P."/>
            <person name="Zhao Q."/>
            <person name="Wortman J."/>
            <person name="Fraser-Liggett C."/>
            <person name="Carlton J."/>
        </authorList>
    </citation>
    <scope>NUCLEOTIDE SEQUENCE</scope>
    <source>
        <strain evidence="1">G3</strain>
    </source>
</reference>
<dbReference type="VEuPathDB" id="TrichDB:TVAGG3_1033860"/>
<organism evidence="1 2">
    <name type="scientific">Trichomonas vaginalis (strain ATCC PRA-98 / G3)</name>
    <dbReference type="NCBI Taxonomy" id="412133"/>
    <lineage>
        <taxon>Eukaryota</taxon>
        <taxon>Metamonada</taxon>
        <taxon>Parabasalia</taxon>
        <taxon>Trichomonadida</taxon>
        <taxon>Trichomonadidae</taxon>
        <taxon>Trichomonas</taxon>
    </lineage>
</organism>
<sequence>MDQSSIFQQALEECNIDVLTGVYVPTPALTLRIPKSKIISVEPTERFPLDEPDIKEPVFDDLKEAFLSASLEKIVMSRMKAKNSKNSGPLLYSEKISPLPNAEEFVLYKRQKATQLAKECKDDDLPEPIQLCTFPTCLNTAIPTYKFCINHLPLDPNFNDQPFFVKCPQCERIAQVGDEKCVFHKK</sequence>
<dbReference type="VEuPathDB" id="TrichDB:TVAG_298180"/>
<dbReference type="EMBL" id="DS113482">
    <property type="protein sequence ID" value="EAY04200.1"/>
    <property type="molecule type" value="Genomic_DNA"/>
</dbReference>
<reference evidence="1" key="2">
    <citation type="journal article" date="2007" name="Science">
        <title>Draft genome sequence of the sexually transmitted pathogen Trichomonas vaginalis.</title>
        <authorList>
            <person name="Carlton J.M."/>
            <person name="Hirt R.P."/>
            <person name="Silva J.C."/>
            <person name="Delcher A.L."/>
            <person name="Schatz M."/>
            <person name="Zhao Q."/>
            <person name="Wortman J.R."/>
            <person name="Bidwell S.L."/>
            <person name="Alsmark U.C.M."/>
            <person name="Besteiro S."/>
            <person name="Sicheritz-Ponten T."/>
            <person name="Noel C.J."/>
            <person name="Dacks J.B."/>
            <person name="Foster P.G."/>
            <person name="Simillion C."/>
            <person name="Van de Peer Y."/>
            <person name="Miranda-Saavedra D."/>
            <person name="Barton G.J."/>
            <person name="Westrop G.D."/>
            <person name="Mueller S."/>
            <person name="Dessi D."/>
            <person name="Fiori P.L."/>
            <person name="Ren Q."/>
            <person name="Paulsen I."/>
            <person name="Zhang H."/>
            <person name="Bastida-Corcuera F.D."/>
            <person name="Simoes-Barbosa A."/>
            <person name="Brown M.T."/>
            <person name="Hayes R.D."/>
            <person name="Mukherjee M."/>
            <person name="Okumura C.Y."/>
            <person name="Schneider R."/>
            <person name="Smith A.J."/>
            <person name="Vanacova S."/>
            <person name="Villalvazo M."/>
            <person name="Haas B.J."/>
            <person name="Pertea M."/>
            <person name="Feldblyum T.V."/>
            <person name="Utterback T.R."/>
            <person name="Shu C.L."/>
            <person name="Osoegawa K."/>
            <person name="de Jong P.J."/>
            <person name="Hrdy I."/>
            <person name="Horvathova L."/>
            <person name="Zubacova Z."/>
            <person name="Dolezal P."/>
            <person name="Malik S.B."/>
            <person name="Logsdon J.M. Jr."/>
            <person name="Henze K."/>
            <person name="Gupta A."/>
            <person name="Wang C.C."/>
            <person name="Dunne R.L."/>
            <person name="Upcroft J.A."/>
            <person name="Upcroft P."/>
            <person name="White O."/>
            <person name="Salzberg S.L."/>
            <person name="Tang P."/>
            <person name="Chiu C.-H."/>
            <person name="Lee Y.-S."/>
            <person name="Embley T.M."/>
            <person name="Coombs G.H."/>
            <person name="Mottram J.C."/>
            <person name="Tachezy J."/>
            <person name="Fraser-Liggett C.M."/>
            <person name="Johnson P.J."/>
        </authorList>
    </citation>
    <scope>NUCLEOTIDE SEQUENCE [LARGE SCALE GENOMIC DNA]</scope>
    <source>
        <strain evidence="1">G3</strain>
    </source>
</reference>
<keyword evidence="2" id="KW-1185">Reference proteome</keyword>
<protein>
    <recommendedName>
        <fullName evidence="3">Potential DNA-binding domain-containing protein</fullName>
    </recommendedName>
</protein>
<dbReference type="AlphaFoldDB" id="A2ET11"/>
<evidence type="ECO:0008006" key="3">
    <source>
        <dbReference type="Google" id="ProtNLM"/>
    </source>
</evidence>
<dbReference type="Proteomes" id="UP000001542">
    <property type="component" value="Unassembled WGS sequence"/>
</dbReference>
<name>A2ET11_TRIV3</name>